<accession>A0A8H5CNG3</accession>
<dbReference type="SUPFAM" id="SSF56112">
    <property type="entry name" value="Protein kinase-like (PK-like)"/>
    <property type="match status" value="1"/>
</dbReference>
<dbReference type="PANTHER" id="PTHR21310">
    <property type="entry name" value="AMINOGLYCOSIDE PHOSPHOTRANSFERASE-RELATED-RELATED"/>
    <property type="match status" value="1"/>
</dbReference>
<dbReference type="PANTHER" id="PTHR21310:SF15">
    <property type="entry name" value="AMINOGLYCOSIDE PHOSPHOTRANSFERASE DOMAIN-CONTAINING PROTEIN"/>
    <property type="match status" value="1"/>
</dbReference>
<proteinExistence type="predicted"/>
<evidence type="ECO:0000259" key="1">
    <source>
        <dbReference type="Pfam" id="PF01636"/>
    </source>
</evidence>
<dbReference type="Gene3D" id="3.90.1200.10">
    <property type="match status" value="1"/>
</dbReference>
<dbReference type="EMBL" id="JAACJO010000058">
    <property type="protein sequence ID" value="KAF5344688.1"/>
    <property type="molecule type" value="Genomic_DNA"/>
</dbReference>
<dbReference type="Proteomes" id="UP000559027">
    <property type="component" value="Unassembled WGS sequence"/>
</dbReference>
<feature type="domain" description="Aminoglycoside phosphotransferase" evidence="1">
    <location>
        <begin position="67"/>
        <end position="250"/>
    </location>
</feature>
<evidence type="ECO:0000313" key="2">
    <source>
        <dbReference type="EMBL" id="KAF5344688.1"/>
    </source>
</evidence>
<dbReference type="InterPro" id="IPR011009">
    <property type="entry name" value="Kinase-like_dom_sf"/>
</dbReference>
<dbReference type="AlphaFoldDB" id="A0A8H5CNG3"/>
<gene>
    <name evidence="2" type="ORF">D9756_011479</name>
</gene>
<name>A0A8H5CNG3_9AGAR</name>
<sequence length="288" mass="33078">MDDFTYYRRRTLSSFLWATWLRFPQSFRCRLYRFLLLFSRPSSNAPDLRKLPFGLYAKIGGRGVVQEALALQFVADYTSIPVPEVLDLFEDDNDHLGLGPVMIMSRIAGRPVSNLDALTDEQQTKLADSLRDWLNQLQYLRSPYGRTLCGYLGGFFSSYRISTNSFVGPYRSQNRFHEEPCCLMTPSHDAKVCSLAAIIRQKRYDISFVHGNVSPENVLVDKEGVPVGLVGWECAAWMPNYWELTAGSWSVRGRAGEAVWTHILVRCLPQYTDELKVEQELWKTYSPY</sequence>
<dbReference type="InterPro" id="IPR051678">
    <property type="entry name" value="AGP_Transferase"/>
</dbReference>
<dbReference type="Gene3D" id="3.30.200.150">
    <property type="match status" value="1"/>
</dbReference>
<protein>
    <recommendedName>
        <fullName evidence="1">Aminoglycoside phosphotransferase domain-containing protein</fullName>
    </recommendedName>
</protein>
<comment type="caution">
    <text evidence="2">The sequence shown here is derived from an EMBL/GenBank/DDBJ whole genome shotgun (WGS) entry which is preliminary data.</text>
</comment>
<dbReference type="InterPro" id="IPR002575">
    <property type="entry name" value="Aminoglycoside_PTrfase"/>
</dbReference>
<dbReference type="OrthoDB" id="5404599at2759"/>
<evidence type="ECO:0000313" key="3">
    <source>
        <dbReference type="Proteomes" id="UP000559027"/>
    </source>
</evidence>
<reference evidence="2 3" key="1">
    <citation type="journal article" date="2020" name="ISME J.">
        <title>Uncovering the hidden diversity of litter-decomposition mechanisms in mushroom-forming fungi.</title>
        <authorList>
            <person name="Floudas D."/>
            <person name="Bentzer J."/>
            <person name="Ahren D."/>
            <person name="Johansson T."/>
            <person name="Persson P."/>
            <person name="Tunlid A."/>
        </authorList>
    </citation>
    <scope>NUCLEOTIDE SEQUENCE [LARGE SCALE GENOMIC DNA]</scope>
    <source>
        <strain evidence="2 3">CBS 146.42</strain>
    </source>
</reference>
<keyword evidence="3" id="KW-1185">Reference proteome</keyword>
<dbReference type="Pfam" id="PF01636">
    <property type="entry name" value="APH"/>
    <property type="match status" value="1"/>
</dbReference>
<organism evidence="2 3">
    <name type="scientific">Leucocoprinus leucothites</name>
    <dbReference type="NCBI Taxonomy" id="201217"/>
    <lineage>
        <taxon>Eukaryota</taxon>
        <taxon>Fungi</taxon>
        <taxon>Dikarya</taxon>
        <taxon>Basidiomycota</taxon>
        <taxon>Agaricomycotina</taxon>
        <taxon>Agaricomycetes</taxon>
        <taxon>Agaricomycetidae</taxon>
        <taxon>Agaricales</taxon>
        <taxon>Agaricineae</taxon>
        <taxon>Agaricaceae</taxon>
        <taxon>Leucocoprinus</taxon>
    </lineage>
</organism>
<dbReference type="CDD" id="cd05120">
    <property type="entry name" value="APH_ChoK_like"/>
    <property type="match status" value="1"/>
</dbReference>